<dbReference type="AlphaFoldDB" id="A0A8I0LAA1"/>
<gene>
    <name evidence="3" type="ORF">GUH15_27900</name>
</gene>
<dbReference type="GO" id="GO:0008483">
    <property type="term" value="F:transaminase activity"/>
    <property type="evidence" value="ECO:0007669"/>
    <property type="project" value="UniProtKB-KW"/>
</dbReference>
<accession>A0A8I0LAA1</accession>
<keyword evidence="1" id="KW-0663">Pyridoxal phosphate</keyword>
<comment type="caution">
    <text evidence="3">The sequence shown here is derived from an EMBL/GenBank/DDBJ whole genome shotgun (WGS) entry which is preliminary data.</text>
</comment>
<dbReference type="InterPro" id="IPR015421">
    <property type="entry name" value="PyrdxlP-dep_Trfase_major"/>
</dbReference>
<organism evidence="3 4">
    <name type="scientific">Xanthomonas citri pv. citri</name>
    <dbReference type="NCBI Taxonomy" id="611301"/>
    <lineage>
        <taxon>Bacteria</taxon>
        <taxon>Pseudomonadati</taxon>
        <taxon>Pseudomonadota</taxon>
        <taxon>Gammaproteobacteria</taxon>
        <taxon>Lysobacterales</taxon>
        <taxon>Lysobacteraceae</taxon>
        <taxon>Xanthomonas</taxon>
    </lineage>
</organism>
<dbReference type="GO" id="GO:0030170">
    <property type="term" value="F:pyridoxal phosphate binding"/>
    <property type="evidence" value="ECO:0007669"/>
    <property type="project" value="TreeGrafter"/>
</dbReference>
<name>A0A8I0LAA1_XANCI</name>
<reference evidence="3" key="1">
    <citation type="submission" date="2020-01" db="EMBL/GenBank/DDBJ databases">
        <authorList>
            <person name="Richard D."/>
        </authorList>
    </citation>
    <scope>NUCLEOTIDE SEQUENCE</scope>
    <source>
        <strain evidence="3">JP541</strain>
    </source>
</reference>
<keyword evidence="3" id="KW-0032">Aminotransferase</keyword>
<sequence>LSLPHMGGNELKWVNKAFEDNWVVPLGPNVDEFEHLLCEYLGYGHVVALSSGTAAIHLGLVMLGVTKGDEVICQSLTFSASANPIIYCGAT</sequence>
<evidence type="ECO:0000256" key="1">
    <source>
        <dbReference type="ARBA" id="ARBA00022898"/>
    </source>
</evidence>
<feature type="non-terminal residue" evidence="3">
    <location>
        <position position="1"/>
    </location>
</feature>
<dbReference type="InterPro" id="IPR000653">
    <property type="entry name" value="DegT/StrS_aminotransferase"/>
</dbReference>
<dbReference type="PANTHER" id="PTHR30244">
    <property type="entry name" value="TRANSAMINASE"/>
    <property type="match status" value="1"/>
</dbReference>
<feature type="non-terminal residue" evidence="3">
    <location>
        <position position="91"/>
    </location>
</feature>
<evidence type="ECO:0000313" key="3">
    <source>
        <dbReference type="EMBL" id="MBD4339806.1"/>
    </source>
</evidence>
<dbReference type="EMBL" id="JAABFR010002366">
    <property type="protein sequence ID" value="MBD4339806.1"/>
    <property type="molecule type" value="Genomic_DNA"/>
</dbReference>
<dbReference type="Proteomes" id="UP000653002">
    <property type="component" value="Unassembled WGS sequence"/>
</dbReference>
<evidence type="ECO:0000313" key="4">
    <source>
        <dbReference type="Proteomes" id="UP000653002"/>
    </source>
</evidence>
<dbReference type="Gene3D" id="3.40.640.10">
    <property type="entry name" value="Type I PLP-dependent aspartate aminotransferase-like (Major domain)"/>
    <property type="match status" value="1"/>
</dbReference>
<protein>
    <submittedName>
        <fullName evidence="3">Pyridoxal phosphate-dependent aminotransferase</fullName>
    </submittedName>
</protein>
<dbReference type="GO" id="GO:0000271">
    <property type="term" value="P:polysaccharide biosynthetic process"/>
    <property type="evidence" value="ECO:0007669"/>
    <property type="project" value="TreeGrafter"/>
</dbReference>
<proteinExistence type="inferred from homology"/>
<comment type="similarity">
    <text evidence="2">Belongs to the DegT/DnrJ/EryC1 family.</text>
</comment>
<evidence type="ECO:0000256" key="2">
    <source>
        <dbReference type="ARBA" id="ARBA00037999"/>
    </source>
</evidence>
<dbReference type="SUPFAM" id="SSF53383">
    <property type="entry name" value="PLP-dependent transferases"/>
    <property type="match status" value="1"/>
</dbReference>
<dbReference type="Pfam" id="PF01041">
    <property type="entry name" value="DegT_DnrJ_EryC1"/>
    <property type="match status" value="1"/>
</dbReference>
<dbReference type="PANTHER" id="PTHR30244:SF34">
    <property type="entry name" value="DTDP-4-AMINO-4,6-DIDEOXYGALACTOSE TRANSAMINASE"/>
    <property type="match status" value="1"/>
</dbReference>
<dbReference type="InterPro" id="IPR015424">
    <property type="entry name" value="PyrdxlP-dep_Trfase"/>
</dbReference>
<keyword evidence="3" id="KW-0808">Transferase</keyword>